<dbReference type="EMBL" id="JPKZ01001128">
    <property type="protein sequence ID" value="KHN83839.1"/>
    <property type="molecule type" value="Genomic_DNA"/>
</dbReference>
<protein>
    <submittedName>
        <fullName evidence="1">Uncharacterized protein</fullName>
    </submittedName>
</protein>
<dbReference type="AlphaFoldDB" id="A0A0B2VRA4"/>
<reference evidence="1 2" key="1">
    <citation type="submission" date="2014-11" db="EMBL/GenBank/DDBJ databases">
        <title>Genetic blueprint of the zoonotic pathogen Toxocara canis.</title>
        <authorList>
            <person name="Zhu X.-Q."/>
            <person name="Korhonen P.K."/>
            <person name="Cai H."/>
            <person name="Young N.D."/>
            <person name="Nejsum P."/>
            <person name="von Samson-Himmelstjerna G."/>
            <person name="Boag P.R."/>
            <person name="Tan P."/>
            <person name="Li Q."/>
            <person name="Min J."/>
            <person name="Yang Y."/>
            <person name="Wang X."/>
            <person name="Fang X."/>
            <person name="Hall R.S."/>
            <person name="Hofmann A."/>
            <person name="Sternberg P.W."/>
            <person name="Jex A.R."/>
            <person name="Gasser R.B."/>
        </authorList>
    </citation>
    <scope>NUCLEOTIDE SEQUENCE [LARGE SCALE GENOMIC DNA]</scope>
    <source>
        <strain evidence="1">PN_DK_2014</strain>
    </source>
</reference>
<name>A0A0B2VRA4_TOXCA</name>
<sequence length="101" mass="11279">MLQPADAHHASLHGALSHYFACRIPDLKNTTTQAHIFFIADLILSTLNLVDYKKVSFESGKEVYLWLVPSPRKSPYIFCASLFSTSTASTMKSSTYCISFV</sequence>
<gene>
    <name evidence="1" type="ORF">Tcan_00919</name>
</gene>
<comment type="caution">
    <text evidence="1">The sequence shown here is derived from an EMBL/GenBank/DDBJ whole genome shotgun (WGS) entry which is preliminary data.</text>
</comment>
<evidence type="ECO:0000313" key="1">
    <source>
        <dbReference type="EMBL" id="KHN83839.1"/>
    </source>
</evidence>
<feature type="non-terminal residue" evidence="1">
    <location>
        <position position="101"/>
    </location>
</feature>
<evidence type="ECO:0000313" key="2">
    <source>
        <dbReference type="Proteomes" id="UP000031036"/>
    </source>
</evidence>
<dbReference type="Proteomes" id="UP000031036">
    <property type="component" value="Unassembled WGS sequence"/>
</dbReference>
<proteinExistence type="predicted"/>
<accession>A0A0B2VRA4</accession>
<organism evidence="1 2">
    <name type="scientific">Toxocara canis</name>
    <name type="common">Canine roundworm</name>
    <dbReference type="NCBI Taxonomy" id="6265"/>
    <lineage>
        <taxon>Eukaryota</taxon>
        <taxon>Metazoa</taxon>
        <taxon>Ecdysozoa</taxon>
        <taxon>Nematoda</taxon>
        <taxon>Chromadorea</taxon>
        <taxon>Rhabditida</taxon>
        <taxon>Spirurina</taxon>
        <taxon>Ascaridomorpha</taxon>
        <taxon>Ascaridoidea</taxon>
        <taxon>Toxocaridae</taxon>
        <taxon>Toxocara</taxon>
    </lineage>
</organism>
<keyword evidence="2" id="KW-1185">Reference proteome</keyword>